<name>A0A7J0DDA6_9ERIC</name>
<dbReference type="PANTHER" id="PTHR21495">
    <property type="entry name" value="NUCLEOPORIN-RELATED"/>
    <property type="match status" value="1"/>
</dbReference>
<evidence type="ECO:0000313" key="2">
    <source>
        <dbReference type="EMBL" id="GFS31949.1"/>
    </source>
</evidence>
<dbReference type="AlphaFoldDB" id="A0A7J0DDA6"/>
<keyword evidence="1" id="KW-0052">Apoplast</keyword>
<comment type="caution">
    <text evidence="2">The sequence shown here is derived from an EMBL/GenBank/DDBJ whole genome shotgun (WGS) entry which is preliminary data.</text>
</comment>
<evidence type="ECO:0000313" key="3">
    <source>
        <dbReference type="Proteomes" id="UP000585474"/>
    </source>
</evidence>
<evidence type="ECO:0000256" key="1">
    <source>
        <dbReference type="RuleBase" id="RU363099"/>
    </source>
</evidence>
<comment type="subunit">
    <text evidence="1">Homodimer.</text>
</comment>
<sequence>MALYFQDSAQGPNVMAIILTSIPSRVWSYFSFGTIVVTDDRITQGPDRNSPEIAQGRAFMAEVYSLPVSEKPPWVGGTGKFRLARGFATFETLYLGKAILYSYGAMLL</sequence>
<accession>A0A7J0DDA6</accession>
<proteinExistence type="inferred from homology"/>
<reference evidence="3" key="1">
    <citation type="submission" date="2019-07" db="EMBL/GenBank/DDBJ databases">
        <title>De Novo Assembly of kiwifruit Actinidia rufa.</title>
        <authorList>
            <person name="Sugita-Konishi S."/>
            <person name="Sato K."/>
            <person name="Mori E."/>
            <person name="Abe Y."/>
            <person name="Kisaki G."/>
            <person name="Hamano K."/>
            <person name="Suezawa K."/>
            <person name="Otani M."/>
            <person name="Fukuda T."/>
            <person name="Manabe T."/>
            <person name="Gomi K."/>
            <person name="Tabuchi M."/>
            <person name="Akimitsu K."/>
            <person name="Kataoka I."/>
        </authorList>
    </citation>
    <scope>NUCLEOTIDE SEQUENCE [LARGE SCALE GENOMIC DNA]</scope>
    <source>
        <strain evidence="3">cv. Fuchu</strain>
    </source>
</reference>
<dbReference type="Pfam" id="PF03018">
    <property type="entry name" value="Dirigent"/>
    <property type="match status" value="1"/>
</dbReference>
<dbReference type="OrthoDB" id="1925209at2759"/>
<dbReference type="Proteomes" id="UP000585474">
    <property type="component" value="Unassembled WGS sequence"/>
</dbReference>
<comment type="similarity">
    <text evidence="1">Belongs to the plant dirigent protein family.</text>
</comment>
<protein>
    <recommendedName>
        <fullName evidence="1">Dirigent protein</fullName>
    </recommendedName>
</protein>
<comment type="subcellular location">
    <subcellularLocation>
        <location evidence="1">Secreted</location>
        <location evidence="1">Extracellular space</location>
        <location evidence="1">Apoplast</location>
    </subcellularLocation>
</comment>
<dbReference type="InterPro" id="IPR004265">
    <property type="entry name" value="Dirigent"/>
</dbReference>
<dbReference type="GO" id="GO:0048046">
    <property type="term" value="C:apoplast"/>
    <property type="evidence" value="ECO:0007669"/>
    <property type="project" value="UniProtKB-SubCell"/>
</dbReference>
<gene>
    <name evidence="2" type="ORF">Acr_00g0020120</name>
</gene>
<organism evidence="2 3">
    <name type="scientific">Actinidia rufa</name>
    <dbReference type="NCBI Taxonomy" id="165716"/>
    <lineage>
        <taxon>Eukaryota</taxon>
        <taxon>Viridiplantae</taxon>
        <taxon>Streptophyta</taxon>
        <taxon>Embryophyta</taxon>
        <taxon>Tracheophyta</taxon>
        <taxon>Spermatophyta</taxon>
        <taxon>Magnoliopsida</taxon>
        <taxon>eudicotyledons</taxon>
        <taxon>Gunneridae</taxon>
        <taxon>Pentapetalae</taxon>
        <taxon>asterids</taxon>
        <taxon>Ericales</taxon>
        <taxon>Actinidiaceae</taxon>
        <taxon>Actinidia</taxon>
    </lineage>
</organism>
<comment type="function">
    <text evidence="1">Dirigent proteins impart stereoselectivity on the phenoxy radical-coupling reaction, yielding optically active lignans from two molecules of coniferyl alcohol in the biosynthesis of lignans, flavonolignans, and alkaloids and thus plays a central role in plant secondary metabolism.</text>
</comment>
<keyword evidence="3" id="KW-1185">Reference proteome</keyword>
<dbReference type="EMBL" id="BJWL01000153">
    <property type="protein sequence ID" value="GFS31949.1"/>
    <property type="molecule type" value="Genomic_DNA"/>
</dbReference>
<keyword evidence="1" id="KW-0964">Secreted</keyword>